<sequence length="189" mass="20494">MHGEEEASASSSCLGLDPTSMAESRRPEGSWGVGKRAPALMLASYLVAIVLAISHFVFFKCLSGTPAQGHGAHMEQSYVTTASMLLASAFGFFLRLSLGVAFTQHLWRLLRLMPFKVLTIESLFSLRTSPGALFDRHVMLKAWPLVIMTGLIWASPIATGFPSGSQIIETRPAINIIPKSVANRTVTEC</sequence>
<evidence type="ECO:0000256" key="2">
    <source>
        <dbReference type="SAM" id="Phobius"/>
    </source>
</evidence>
<dbReference type="OrthoDB" id="5322539at2759"/>
<evidence type="ECO:0000313" key="3">
    <source>
        <dbReference type="EMBL" id="PHH61648.1"/>
    </source>
</evidence>
<evidence type="ECO:0000256" key="1">
    <source>
        <dbReference type="SAM" id="MobiDB-lite"/>
    </source>
</evidence>
<gene>
    <name evidence="3" type="ORF">CDD81_8059</name>
</gene>
<dbReference type="AlphaFoldDB" id="A0A2C5XGD9"/>
<keyword evidence="2" id="KW-0472">Membrane</keyword>
<keyword evidence="2" id="KW-1133">Transmembrane helix</keyword>
<reference evidence="3 4" key="1">
    <citation type="submission" date="2017-06" db="EMBL/GenBank/DDBJ databases">
        <title>Ant-infecting Ophiocordyceps genomes reveal a high diversity of potential behavioral manipulation genes and a possible major role for enterotoxins.</title>
        <authorList>
            <person name="De Bekker C."/>
            <person name="Evans H.C."/>
            <person name="Brachmann A."/>
            <person name="Hughes D.P."/>
        </authorList>
    </citation>
    <scope>NUCLEOTIDE SEQUENCE [LARGE SCALE GENOMIC DNA]</scope>
    <source>
        <strain evidence="3 4">Map64</strain>
    </source>
</reference>
<evidence type="ECO:0000313" key="4">
    <source>
        <dbReference type="Proteomes" id="UP000226192"/>
    </source>
</evidence>
<dbReference type="PANTHER" id="PTHR35041:SF6">
    <property type="entry name" value="FORMYLMETHIONINE DEFORMYLASE-LIKE PROTEIN-RELATED"/>
    <property type="match status" value="1"/>
</dbReference>
<keyword evidence="2" id="KW-0812">Transmembrane</keyword>
<dbReference type="PANTHER" id="PTHR35041">
    <property type="entry name" value="MEDIATOR OF RNA POLYMERASE II TRANSCRIPTION SUBUNIT 1"/>
    <property type="match status" value="1"/>
</dbReference>
<proteinExistence type="predicted"/>
<accession>A0A2C5XGD9</accession>
<organism evidence="3 4">
    <name type="scientific">Ophiocordyceps australis</name>
    <dbReference type="NCBI Taxonomy" id="1399860"/>
    <lineage>
        <taxon>Eukaryota</taxon>
        <taxon>Fungi</taxon>
        <taxon>Dikarya</taxon>
        <taxon>Ascomycota</taxon>
        <taxon>Pezizomycotina</taxon>
        <taxon>Sordariomycetes</taxon>
        <taxon>Hypocreomycetidae</taxon>
        <taxon>Hypocreales</taxon>
        <taxon>Ophiocordycipitaceae</taxon>
        <taxon>Ophiocordyceps</taxon>
    </lineage>
</organism>
<dbReference type="STRING" id="1399860.A0A2C5XGD9"/>
<feature type="transmembrane region" description="Helical" evidence="2">
    <location>
        <begin position="39"/>
        <end position="58"/>
    </location>
</feature>
<comment type="caution">
    <text evidence="3">The sequence shown here is derived from an EMBL/GenBank/DDBJ whole genome shotgun (WGS) entry which is preliminary data.</text>
</comment>
<name>A0A2C5XGD9_9HYPO</name>
<keyword evidence="4" id="KW-1185">Reference proteome</keyword>
<feature type="transmembrane region" description="Helical" evidence="2">
    <location>
        <begin position="78"/>
        <end position="103"/>
    </location>
</feature>
<protein>
    <submittedName>
        <fullName evidence="3">Uncharacterized protein</fullName>
    </submittedName>
</protein>
<feature type="region of interest" description="Disordered" evidence="1">
    <location>
        <begin position="1"/>
        <end position="32"/>
    </location>
</feature>
<dbReference type="EMBL" id="NJET01000096">
    <property type="protein sequence ID" value="PHH61648.1"/>
    <property type="molecule type" value="Genomic_DNA"/>
</dbReference>
<dbReference type="Proteomes" id="UP000226192">
    <property type="component" value="Unassembled WGS sequence"/>
</dbReference>